<sequence>MVHLINVLTILLTVETSVLSVPVSVSEPDGAVVSVSEGRVVPRSNSIVPQGPAKPSVADEPYNIGAVRLKEEEIDQMKQFLEQHQSDCNIDNHESLPTLLKDLETSKGPGKEFAIIRLISAVIYCNARLPPTAQKYQLPDAALALIENRATAGTRKQKSSVSDYRFRMVNSGGVLFERVTPGQAPKFPAEGGSEVEQEEQFDLEL</sequence>
<comment type="caution">
    <text evidence="3">The sequence shown here is derived from an EMBL/GenBank/DDBJ whole genome shotgun (WGS) entry which is preliminary data.</text>
</comment>
<evidence type="ECO:0000313" key="4">
    <source>
        <dbReference type="Proteomes" id="UP001163846"/>
    </source>
</evidence>
<dbReference type="AlphaFoldDB" id="A0AA38UFH7"/>
<feature type="signal peptide" evidence="2">
    <location>
        <begin position="1"/>
        <end position="20"/>
    </location>
</feature>
<keyword evidence="4" id="KW-1185">Reference proteome</keyword>
<protein>
    <submittedName>
        <fullName evidence="3">Uncharacterized protein</fullName>
    </submittedName>
</protein>
<organism evidence="3 4">
    <name type="scientific">Lentinula raphanica</name>
    <dbReference type="NCBI Taxonomy" id="153919"/>
    <lineage>
        <taxon>Eukaryota</taxon>
        <taxon>Fungi</taxon>
        <taxon>Dikarya</taxon>
        <taxon>Basidiomycota</taxon>
        <taxon>Agaricomycotina</taxon>
        <taxon>Agaricomycetes</taxon>
        <taxon>Agaricomycetidae</taxon>
        <taxon>Agaricales</taxon>
        <taxon>Marasmiineae</taxon>
        <taxon>Omphalotaceae</taxon>
        <taxon>Lentinula</taxon>
    </lineage>
</organism>
<dbReference type="Proteomes" id="UP001163846">
    <property type="component" value="Unassembled WGS sequence"/>
</dbReference>
<feature type="chain" id="PRO_5041419735" evidence="2">
    <location>
        <begin position="21"/>
        <end position="205"/>
    </location>
</feature>
<name>A0AA38UFH7_9AGAR</name>
<accession>A0AA38UFH7</accession>
<feature type="region of interest" description="Disordered" evidence="1">
    <location>
        <begin position="180"/>
        <end position="205"/>
    </location>
</feature>
<gene>
    <name evidence="3" type="ORF">F5878DRAFT_625834</name>
</gene>
<feature type="compositionally biased region" description="Acidic residues" evidence="1">
    <location>
        <begin position="193"/>
        <end position="205"/>
    </location>
</feature>
<evidence type="ECO:0000313" key="3">
    <source>
        <dbReference type="EMBL" id="KAJ3836177.1"/>
    </source>
</evidence>
<evidence type="ECO:0000256" key="1">
    <source>
        <dbReference type="SAM" id="MobiDB-lite"/>
    </source>
</evidence>
<evidence type="ECO:0000256" key="2">
    <source>
        <dbReference type="SAM" id="SignalP"/>
    </source>
</evidence>
<keyword evidence="2" id="KW-0732">Signal</keyword>
<dbReference type="EMBL" id="MU806342">
    <property type="protein sequence ID" value="KAJ3836177.1"/>
    <property type="molecule type" value="Genomic_DNA"/>
</dbReference>
<proteinExistence type="predicted"/>
<reference evidence="3" key="1">
    <citation type="submission" date="2022-08" db="EMBL/GenBank/DDBJ databases">
        <authorList>
            <consortium name="DOE Joint Genome Institute"/>
            <person name="Min B."/>
            <person name="Riley R."/>
            <person name="Sierra-Patev S."/>
            <person name="Naranjo-Ortiz M."/>
            <person name="Looney B."/>
            <person name="Konkel Z."/>
            <person name="Slot J.C."/>
            <person name="Sakamoto Y."/>
            <person name="Steenwyk J.L."/>
            <person name="Rokas A."/>
            <person name="Carro J."/>
            <person name="Camarero S."/>
            <person name="Ferreira P."/>
            <person name="Molpeceres G."/>
            <person name="Ruiz-Duenas F.J."/>
            <person name="Serrano A."/>
            <person name="Henrissat B."/>
            <person name="Drula E."/>
            <person name="Hughes K.W."/>
            <person name="Mata J.L."/>
            <person name="Ishikawa N.K."/>
            <person name="Vargas-Isla R."/>
            <person name="Ushijima S."/>
            <person name="Smith C.A."/>
            <person name="Ahrendt S."/>
            <person name="Andreopoulos W."/>
            <person name="He G."/>
            <person name="Labutti K."/>
            <person name="Lipzen A."/>
            <person name="Ng V."/>
            <person name="Sandor L."/>
            <person name="Barry K."/>
            <person name="Martinez A.T."/>
            <person name="Xiao Y."/>
            <person name="Gibbons J.G."/>
            <person name="Terashima K."/>
            <person name="Hibbett D.S."/>
            <person name="Grigoriev I.V."/>
        </authorList>
    </citation>
    <scope>NUCLEOTIDE SEQUENCE</scope>
    <source>
        <strain evidence="3">TFB9207</strain>
    </source>
</reference>